<sequence>MSSLLVSLPTERTAPMPTATITSKGQITIPQKVRLDMGLTPGDRVDFVRMDDGHYAVVPASHSIRALKGIVPRPDKPVSLEDMQAAILGEATGE</sequence>
<evidence type="ECO:0000313" key="4">
    <source>
        <dbReference type="Proteomes" id="UP000000361"/>
    </source>
</evidence>
<dbReference type="InterPro" id="IPR037914">
    <property type="entry name" value="SpoVT-AbrB_sf"/>
</dbReference>
<proteinExistence type="predicted"/>
<evidence type="ECO:0000256" key="1">
    <source>
        <dbReference type="PROSITE-ProRule" id="PRU01076"/>
    </source>
</evidence>
<dbReference type="PROSITE" id="PS51740">
    <property type="entry name" value="SPOVT_ABRB"/>
    <property type="match status" value="1"/>
</dbReference>
<dbReference type="HOGENOM" id="CLU_158484_2_1_5"/>
<accession>A1B6W4</accession>
<protein>
    <submittedName>
        <fullName evidence="3">Transcriptional regulator, AbrB family</fullName>
    </submittedName>
</protein>
<evidence type="ECO:0000313" key="3">
    <source>
        <dbReference type="EMBL" id="ABL71258.1"/>
    </source>
</evidence>
<dbReference type="AlphaFoldDB" id="A1B6W4"/>
<dbReference type="EMBL" id="CP000490">
    <property type="protein sequence ID" value="ABL71258.1"/>
    <property type="molecule type" value="Genomic_DNA"/>
</dbReference>
<dbReference type="Gene3D" id="2.10.260.10">
    <property type="match status" value="1"/>
</dbReference>
<dbReference type="Pfam" id="PF04014">
    <property type="entry name" value="MazE_antitoxin"/>
    <property type="match status" value="1"/>
</dbReference>
<dbReference type="GO" id="GO:0003677">
    <property type="term" value="F:DNA binding"/>
    <property type="evidence" value="ECO:0007669"/>
    <property type="project" value="UniProtKB-UniRule"/>
</dbReference>
<name>A1B6W4_PARDP</name>
<dbReference type="EnsemblBacteria" id="ABL71258">
    <property type="protein sequence ID" value="ABL71258"/>
    <property type="gene ID" value="Pden_3177"/>
</dbReference>
<keyword evidence="4" id="KW-1185">Reference proteome</keyword>
<keyword evidence="1" id="KW-0238">DNA-binding</keyword>
<evidence type="ECO:0000259" key="2">
    <source>
        <dbReference type="PROSITE" id="PS51740"/>
    </source>
</evidence>
<dbReference type="SUPFAM" id="SSF89447">
    <property type="entry name" value="AbrB/MazE/MraZ-like"/>
    <property type="match status" value="1"/>
</dbReference>
<reference evidence="4" key="1">
    <citation type="submission" date="2006-12" db="EMBL/GenBank/DDBJ databases">
        <title>Complete sequence of chromosome 2 of Paracoccus denitrificans PD1222.</title>
        <authorList>
            <person name="Copeland A."/>
            <person name="Lucas S."/>
            <person name="Lapidus A."/>
            <person name="Barry K."/>
            <person name="Detter J.C."/>
            <person name="Glavina del Rio T."/>
            <person name="Hammon N."/>
            <person name="Israni S."/>
            <person name="Dalin E."/>
            <person name="Tice H."/>
            <person name="Pitluck S."/>
            <person name="Munk A.C."/>
            <person name="Brettin T."/>
            <person name="Bruce D."/>
            <person name="Han C."/>
            <person name="Tapia R."/>
            <person name="Gilna P."/>
            <person name="Schmutz J."/>
            <person name="Larimer F."/>
            <person name="Land M."/>
            <person name="Hauser L."/>
            <person name="Kyrpides N."/>
            <person name="Lykidis A."/>
            <person name="Spiro S."/>
            <person name="Richardson D.J."/>
            <person name="Moir J.W.B."/>
            <person name="Ferguson S.J."/>
            <person name="van Spanning R.J.M."/>
            <person name="Richardson P."/>
        </authorList>
    </citation>
    <scope>NUCLEOTIDE SEQUENCE [LARGE SCALE GENOMIC DNA]</scope>
    <source>
        <strain evidence="4">Pd 1222</strain>
    </source>
</reference>
<dbReference type="STRING" id="318586.Pden_3177"/>
<gene>
    <name evidence="3" type="ordered locus">Pden_3177</name>
</gene>
<dbReference type="eggNOG" id="COG2002">
    <property type="taxonomic scope" value="Bacteria"/>
</dbReference>
<dbReference type="InterPro" id="IPR007159">
    <property type="entry name" value="SpoVT-AbrB_dom"/>
</dbReference>
<dbReference type="SMART" id="SM00966">
    <property type="entry name" value="SpoVT_AbrB"/>
    <property type="match status" value="1"/>
</dbReference>
<feature type="domain" description="SpoVT-AbrB" evidence="2">
    <location>
        <begin position="16"/>
        <end position="62"/>
    </location>
</feature>
<dbReference type="NCBIfam" id="TIGR01439">
    <property type="entry name" value="lp_hng_hel_AbrB"/>
    <property type="match status" value="1"/>
</dbReference>
<organism evidence="3 4">
    <name type="scientific">Paracoccus denitrificans (strain Pd 1222)</name>
    <dbReference type="NCBI Taxonomy" id="318586"/>
    <lineage>
        <taxon>Bacteria</taxon>
        <taxon>Pseudomonadati</taxon>
        <taxon>Pseudomonadota</taxon>
        <taxon>Alphaproteobacteria</taxon>
        <taxon>Rhodobacterales</taxon>
        <taxon>Paracoccaceae</taxon>
        <taxon>Paracoccus</taxon>
    </lineage>
</organism>
<dbReference type="KEGG" id="pde:Pden_3177"/>
<dbReference type="Proteomes" id="UP000000361">
    <property type="component" value="Chromosome 2"/>
</dbReference>